<comment type="similarity">
    <text evidence="1">Belongs to the short-chain dehydrogenases/reductases (SDR) family.</text>
</comment>
<comment type="caution">
    <text evidence="4">The sequence shown here is derived from an EMBL/GenBank/DDBJ whole genome shotgun (WGS) entry which is preliminary data.</text>
</comment>
<dbReference type="EMBL" id="LASV01000713">
    <property type="protein sequence ID" value="KKA17097.1"/>
    <property type="molecule type" value="Genomic_DNA"/>
</dbReference>
<keyword evidence="5" id="KW-1185">Reference proteome</keyword>
<dbReference type="RefSeq" id="XP_013323709.1">
    <property type="nucleotide sequence ID" value="XM_013468255.1"/>
</dbReference>
<dbReference type="Pfam" id="PF00106">
    <property type="entry name" value="adh_short"/>
    <property type="match status" value="1"/>
</dbReference>
<dbReference type="Gene3D" id="3.40.50.720">
    <property type="entry name" value="NAD(P)-binding Rossmann-like Domain"/>
    <property type="match status" value="1"/>
</dbReference>
<dbReference type="PROSITE" id="PS00061">
    <property type="entry name" value="ADH_SHORT"/>
    <property type="match status" value="1"/>
</dbReference>
<protein>
    <submittedName>
        <fullName evidence="4">Uncharacterized protein</fullName>
    </submittedName>
</protein>
<keyword evidence="2" id="KW-0521">NADP</keyword>
<keyword evidence="3" id="KW-0560">Oxidoreductase</keyword>
<evidence type="ECO:0000313" key="5">
    <source>
        <dbReference type="Proteomes" id="UP000053958"/>
    </source>
</evidence>
<dbReference type="GeneID" id="25321214"/>
<reference evidence="4 5" key="1">
    <citation type="submission" date="2015-04" db="EMBL/GenBank/DDBJ databases">
        <authorList>
            <person name="Heijne W.H."/>
            <person name="Fedorova N.D."/>
            <person name="Nierman W.C."/>
            <person name="Vollebregt A.W."/>
            <person name="Zhao Z."/>
            <person name="Wu L."/>
            <person name="Kumar M."/>
            <person name="Stam H."/>
            <person name="van den Berg M.A."/>
            <person name="Pel H.J."/>
        </authorList>
    </citation>
    <scope>NUCLEOTIDE SEQUENCE [LARGE SCALE GENOMIC DNA]</scope>
    <source>
        <strain evidence="4 5">CBS 393.64</strain>
    </source>
</reference>
<dbReference type="InterPro" id="IPR036291">
    <property type="entry name" value="NAD(P)-bd_dom_sf"/>
</dbReference>
<dbReference type="InterPro" id="IPR020904">
    <property type="entry name" value="Sc_DH/Rdtase_CS"/>
</dbReference>
<proteinExistence type="inferred from homology"/>
<dbReference type="PANTHER" id="PTHR43180">
    <property type="entry name" value="3-OXOACYL-(ACYL-CARRIER-PROTEIN) REDUCTASE (AFU_ORTHOLOGUE AFUA_6G11210)"/>
    <property type="match status" value="1"/>
</dbReference>
<evidence type="ECO:0000256" key="1">
    <source>
        <dbReference type="ARBA" id="ARBA00006484"/>
    </source>
</evidence>
<evidence type="ECO:0000256" key="3">
    <source>
        <dbReference type="ARBA" id="ARBA00023002"/>
    </source>
</evidence>
<gene>
    <name evidence="4" type="ORF">T310_9274</name>
</gene>
<dbReference type="PANTHER" id="PTHR43180:SF16">
    <property type="entry name" value="BACILYSIN BIOSYNTHESIS OXIDOREDUCTASE BACC"/>
    <property type="match status" value="1"/>
</dbReference>
<name>A0A0F4YFR3_RASE3</name>
<evidence type="ECO:0000256" key="2">
    <source>
        <dbReference type="ARBA" id="ARBA00022857"/>
    </source>
</evidence>
<dbReference type="Proteomes" id="UP000053958">
    <property type="component" value="Unassembled WGS sequence"/>
</dbReference>
<dbReference type="SUPFAM" id="SSF51735">
    <property type="entry name" value="NAD(P)-binding Rossmann-fold domains"/>
    <property type="match status" value="1"/>
</dbReference>
<dbReference type="PRINTS" id="PR00081">
    <property type="entry name" value="GDHRDH"/>
</dbReference>
<evidence type="ECO:0000313" key="4">
    <source>
        <dbReference type="EMBL" id="KKA17097.1"/>
    </source>
</evidence>
<dbReference type="STRING" id="1408163.A0A0F4YFR3"/>
<sequence>MPSDIPQYNIAPLTRQSPPLDLSSPLEIDPAFIRGKTIVITGGASGFGAGFFKQWASHGANVIIGDINVSAGEELVAQVRRGTNNPNHHFIHLDVTSWKSQVDFFREAVRLSPHHGIDTVVANAGINDPEDSYVFENPKIDYENDPNPPPPRFRTLDVNLTGVLYTTHLALFYLERNPGSKPCSSTSPPGERDRHLILVGSVASLCPLITQAPYSISKHGVLGLFRCLRASVPITKGIRVNMLCPYFIDTPILNVGARVALAGGAMGVPEDVVQAATYFVSRPDIIGRAVVVGPKVKVRVPVDQDGLTALAGADRLPRLEDLFEIVDPAKHAATQEGKDGVVQDRAIWEIHAHDFEQVDLFTYRLVNLLNAFGAARGWYGFIADIVAALTRPLTRLWYGSARN</sequence>
<dbReference type="AlphaFoldDB" id="A0A0F4YFR3"/>
<dbReference type="GO" id="GO:0016491">
    <property type="term" value="F:oxidoreductase activity"/>
    <property type="evidence" value="ECO:0007669"/>
    <property type="project" value="UniProtKB-KW"/>
</dbReference>
<accession>A0A0F4YFR3</accession>
<dbReference type="InterPro" id="IPR002347">
    <property type="entry name" value="SDR_fam"/>
</dbReference>
<dbReference type="OrthoDB" id="5371740at2759"/>
<organism evidence="4 5">
    <name type="scientific">Rasamsonia emersonii (strain ATCC 16479 / CBS 393.64 / IMI 116815)</name>
    <dbReference type="NCBI Taxonomy" id="1408163"/>
    <lineage>
        <taxon>Eukaryota</taxon>
        <taxon>Fungi</taxon>
        <taxon>Dikarya</taxon>
        <taxon>Ascomycota</taxon>
        <taxon>Pezizomycotina</taxon>
        <taxon>Eurotiomycetes</taxon>
        <taxon>Eurotiomycetidae</taxon>
        <taxon>Eurotiales</taxon>
        <taxon>Trichocomaceae</taxon>
        <taxon>Rasamsonia</taxon>
    </lineage>
</organism>